<feature type="signal peptide" evidence="2">
    <location>
        <begin position="1"/>
        <end position="29"/>
    </location>
</feature>
<keyword evidence="4" id="KW-1185">Reference proteome</keyword>
<dbReference type="OrthoDB" id="6059380at2"/>
<evidence type="ECO:0000313" key="4">
    <source>
        <dbReference type="Proteomes" id="UP000308149"/>
    </source>
</evidence>
<dbReference type="EMBL" id="CP040871">
    <property type="protein sequence ID" value="QDA58219.1"/>
    <property type="molecule type" value="Genomic_DNA"/>
</dbReference>
<dbReference type="AlphaFoldDB" id="A0A5B7ZTW1"/>
<reference evidence="3 4" key="1">
    <citation type="submission" date="2019-06" db="EMBL/GenBank/DDBJ databases">
        <title>Thermomonas aquatica sp. nov., isolated from an industrial wastewater treatment plant.</title>
        <authorList>
            <person name="Jeon J.H."/>
            <person name="Park D.-S."/>
        </authorList>
    </citation>
    <scope>NUCLEOTIDE SEQUENCE [LARGE SCALE GENOMIC DNA]</scope>
    <source>
        <strain evidence="3 4">SY21</strain>
    </source>
</reference>
<dbReference type="NCBIfam" id="NF033807">
    <property type="entry name" value="CopL_fam"/>
    <property type="match status" value="1"/>
</dbReference>
<protein>
    <submittedName>
        <fullName evidence="3">CopL family metal-binding regulatory protein</fullName>
    </submittedName>
</protein>
<organism evidence="3 4">
    <name type="scientific">Thermomonas aquatica</name>
    <dbReference type="NCBI Taxonomy" id="2202149"/>
    <lineage>
        <taxon>Bacteria</taxon>
        <taxon>Pseudomonadati</taxon>
        <taxon>Pseudomonadota</taxon>
        <taxon>Gammaproteobacteria</taxon>
        <taxon>Lysobacterales</taxon>
        <taxon>Lysobacteraceae</taxon>
        <taxon>Thermomonas</taxon>
    </lineage>
</organism>
<evidence type="ECO:0000313" key="3">
    <source>
        <dbReference type="EMBL" id="QDA58219.1"/>
    </source>
</evidence>
<name>A0A5B7ZTW1_9GAMM</name>
<gene>
    <name evidence="3" type="ORF">FHQ07_13330</name>
</gene>
<feature type="chain" id="PRO_5022912160" evidence="2">
    <location>
        <begin position="30"/>
        <end position="135"/>
    </location>
</feature>
<dbReference type="InterPro" id="IPR048034">
    <property type="entry name" value="CopL-like"/>
</dbReference>
<accession>A0A5B7ZTW1</accession>
<keyword evidence="2" id="KW-0732">Signal</keyword>
<evidence type="ECO:0000256" key="2">
    <source>
        <dbReference type="SAM" id="SignalP"/>
    </source>
</evidence>
<dbReference type="Proteomes" id="UP000308149">
    <property type="component" value="Chromosome"/>
</dbReference>
<dbReference type="KEGG" id="thes:FHQ07_13330"/>
<sequence length="135" mass="13645">MESMSARAILLRLLLCFALVLNGVAPAMASVRMHAGTDDRHAAASEPAQVAGHAMPCHEDGSPPMASPEQSPKQPAAPGCCKSATCACACISHAAALPPAIAFHGAAMPHAGDIRPMPAGHAAPALPHLIRPPIG</sequence>
<proteinExistence type="predicted"/>
<evidence type="ECO:0000256" key="1">
    <source>
        <dbReference type="SAM" id="MobiDB-lite"/>
    </source>
</evidence>
<feature type="region of interest" description="Disordered" evidence="1">
    <location>
        <begin position="43"/>
        <end position="81"/>
    </location>
</feature>